<keyword evidence="2" id="KW-1185">Reference proteome</keyword>
<dbReference type="AlphaFoldDB" id="A0A8J2Q3C9"/>
<protein>
    <recommendedName>
        <fullName evidence="3">Cytochrome P450</fullName>
    </recommendedName>
</protein>
<dbReference type="Pfam" id="PF00067">
    <property type="entry name" value="p450"/>
    <property type="match status" value="1"/>
</dbReference>
<dbReference type="OrthoDB" id="2789670at2759"/>
<reference evidence="1" key="1">
    <citation type="submission" date="2021-06" db="EMBL/GenBank/DDBJ databases">
        <authorList>
            <person name="Hodson N. C."/>
            <person name="Mongue J. A."/>
            <person name="Jaron S. K."/>
        </authorList>
    </citation>
    <scope>NUCLEOTIDE SEQUENCE</scope>
</reference>
<proteinExistence type="predicted"/>
<gene>
    <name evidence="1" type="ORF">AFUS01_LOCUS41620</name>
</gene>
<sequence>NDEFRYRLFELFKKPIDEHRKTMQAGQPRDYIDALLEESSHMTDFKDEDLLVTLMDLFIGGSELTGKTLV</sequence>
<comment type="caution">
    <text evidence="1">The sequence shown here is derived from an EMBL/GenBank/DDBJ whole genome shotgun (WGS) entry which is preliminary data.</text>
</comment>
<dbReference type="InterPro" id="IPR001128">
    <property type="entry name" value="Cyt_P450"/>
</dbReference>
<evidence type="ECO:0000313" key="1">
    <source>
        <dbReference type="EMBL" id="CAG7831901.1"/>
    </source>
</evidence>
<name>A0A8J2Q3C9_9HEXA</name>
<organism evidence="1 2">
    <name type="scientific">Allacma fusca</name>
    <dbReference type="NCBI Taxonomy" id="39272"/>
    <lineage>
        <taxon>Eukaryota</taxon>
        <taxon>Metazoa</taxon>
        <taxon>Ecdysozoa</taxon>
        <taxon>Arthropoda</taxon>
        <taxon>Hexapoda</taxon>
        <taxon>Collembola</taxon>
        <taxon>Symphypleona</taxon>
        <taxon>Sminthuridae</taxon>
        <taxon>Allacma</taxon>
    </lineage>
</organism>
<dbReference type="Proteomes" id="UP000708208">
    <property type="component" value="Unassembled WGS sequence"/>
</dbReference>
<accession>A0A8J2Q3C9</accession>
<dbReference type="GO" id="GO:0016705">
    <property type="term" value="F:oxidoreductase activity, acting on paired donors, with incorporation or reduction of molecular oxygen"/>
    <property type="evidence" value="ECO:0007669"/>
    <property type="project" value="InterPro"/>
</dbReference>
<dbReference type="GO" id="GO:0004497">
    <property type="term" value="F:monooxygenase activity"/>
    <property type="evidence" value="ECO:0007669"/>
    <property type="project" value="InterPro"/>
</dbReference>
<evidence type="ECO:0008006" key="3">
    <source>
        <dbReference type="Google" id="ProtNLM"/>
    </source>
</evidence>
<evidence type="ECO:0000313" key="2">
    <source>
        <dbReference type="Proteomes" id="UP000708208"/>
    </source>
</evidence>
<feature type="non-terminal residue" evidence="1">
    <location>
        <position position="1"/>
    </location>
</feature>
<dbReference type="GO" id="GO:0020037">
    <property type="term" value="F:heme binding"/>
    <property type="evidence" value="ECO:0007669"/>
    <property type="project" value="InterPro"/>
</dbReference>
<dbReference type="EMBL" id="CAJVCH010562558">
    <property type="protein sequence ID" value="CAG7831901.1"/>
    <property type="molecule type" value="Genomic_DNA"/>
</dbReference>
<dbReference type="GO" id="GO:0005506">
    <property type="term" value="F:iron ion binding"/>
    <property type="evidence" value="ECO:0007669"/>
    <property type="project" value="InterPro"/>
</dbReference>
<feature type="non-terminal residue" evidence="1">
    <location>
        <position position="70"/>
    </location>
</feature>